<dbReference type="GO" id="GO:0046983">
    <property type="term" value="F:protein dimerization activity"/>
    <property type="evidence" value="ECO:0007669"/>
    <property type="project" value="InterPro"/>
</dbReference>
<gene>
    <name evidence="11" type="ORF">BD833_105302</name>
</gene>
<evidence type="ECO:0000256" key="3">
    <source>
        <dbReference type="ARBA" id="ARBA00022553"/>
    </source>
</evidence>
<dbReference type="Pfam" id="PF02518">
    <property type="entry name" value="HATPase_c"/>
    <property type="match status" value="1"/>
</dbReference>
<keyword evidence="9" id="KW-0472">Membrane</keyword>
<dbReference type="InterPro" id="IPR011712">
    <property type="entry name" value="Sig_transdc_His_kin_sub3_dim/P"/>
</dbReference>
<dbReference type="InterPro" id="IPR036890">
    <property type="entry name" value="HATPase_C_sf"/>
</dbReference>
<dbReference type="Gene3D" id="1.20.5.1930">
    <property type="match status" value="1"/>
</dbReference>
<dbReference type="Pfam" id="PF07730">
    <property type="entry name" value="HisKA_3"/>
    <property type="match status" value="1"/>
</dbReference>
<dbReference type="AlphaFoldDB" id="A0A5S5CX27"/>
<feature type="transmembrane region" description="Helical" evidence="9">
    <location>
        <begin position="98"/>
        <end position="118"/>
    </location>
</feature>
<evidence type="ECO:0000256" key="6">
    <source>
        <dbReference type="ARBA" id="ARBA00022777"/>
    </source>
</evidence>
<evidence type="ECO:0000313" key="12">
    <source>
        <dbReference type="Proteomes" id="UP000322499"/>
    </source>
</evidence>
<keyword evidence="4" id="KW-0808">Transferase</keyword>
<comment type="caution">
    <text evidence="11">The sequence shown here is derived from an EMBL/GenBank/DDBJ whole genome shotgun (WGS) entry which is preliminary data.</text>
</comment>
<name>A0A5S5CX27_9ACTN</name>
<keyword evidence="6 11" id="KW-0418">Kinase</keyword>
<dbReference type="InterPro" id="IPR050482">
    <property type="entry name" value="Sensor_HK_TwoCompSys"/>
</dbReference>
<keyword evidence="9" id="KW-0812">Transmembrane</keyword>
<dbReference type="EC" id="2.7.13.3" evidence="2"/>
<dbReference type="SMART" id="SM00387">
    <property type="entry name" value="HATPase_c"/>
    <property type="match status" value="1"/>
</dbReference>
<evidence type="ECO:0000256" key="5">
    <source>
        <dbReference type="ARBA" id="ARBA00022741"/>
    </source>
</evidence>
<feature type="domain" description="Histidine kinase/HSP90-like ATPase" evidence="10">
    <location>
        <begin position="290"/>
        <end position="381"/>
    </location>
</feature>
<keyword evidence="12" id="KW-1185">Reference proteome</keyword>
<dbReference type="PANTHER" id="PTHR24421">
    <property type="entry name" value="NITRATE/NITRITE SENSOR PROTEIN NARX-RELATED"/>
    <property type="match status" value="1"/>
</dbReference>
<dbReference type="EMBL" id="VNHW01000005">
    <property type="protein sequence ID" value="TYP88125.1"/>
    <property type="molecule type" value="Genomic_DNA"/>
</dbReference>
<evidence type="ECO:0000256" key="1">
    <source>
        <dbReference type="ARBA" id="ARBA00000085"/>
    </source>
</evidence>
<keyword evidence="7" id="KW-0067">ATP-binding</keyword>
<keyword evidence="8" id="KW-0902">Two-component regulatory system</keyword>
<evidence type="ECO:0000256" key="8">
    <source>
        <dbReference type="ARBA" id="ARBA00023012"/>
    </source>
</evidence>
<dbReference type="SUPFAM" id="SSF55874">
    <property type="entry name" value="ATPase domain of HSP90 chaperone/DNA topoisomerase II/histidine kinase"/>
    <property type="match status" value="1"/>
</dbReference>
<feature type="transmembrane region" description="Helical" evidence="9">
    <location>
        <begin position="35"/>
        <end position="53"/>
    </location>
</feature>
<dbReference type="GO" id="GO:0000155">
    <property type="term" value="F:phosphorelay sensor kinase activity"/>
    <property type="evidence" value="ECO:0007669"/>
    <property type="project" value="InterPro"/>
</dbReference>
<protein>
    <recommendedName>
        <fullName evidence="2">histidine kinase</fullName>
        <ecNumber evidence="2">2.7.13.3</ecNumber>
    </recommendedName>
</protein>
<dbReference type="GO" id="GO:0016020">
    <property type="term" value="C:membrane"/>
    <property type="evidence" value="ECO:0007669"/>
    <property type="project" value="InterPro"/>
</dbReference>
<dbReference type="InterPro" id="IPR003594">
    <property type="entry name" value="HATPase_dom"/>
</dbReference>
<dbReference type="Gene3D" id="3.30.565.10">
    <property type="entry name" value="Histidine kinase-like ATPase, C-terminal domain"/>
    <property type="match status" value="1"/>
</dbReference>
<evidence type="ECO:0000313" key="11">
    <source>
        <dbReference type="EMBL" id="TYP88125.1"/>
    </source>
</evidence>
<keyword evidence="5" id="KW-0547">Nucleotide-binding</keyword>
<sequence>MTWRPGRTDVVLVLASVLPAWAALAAHLEVEAKPPDAFAFALVTVVGLPMLFARRAPVPALALSIALLFGYYWTGYPAIGLALPLAPALFTVAEAGRVRLGAVVGGSGLALSTIFRLLGGERDVDPGVIIGYDGALSLALLAAVLALGDAVRSRRGWQAELDQRLRLAEQEREAEAQRRVADERLRIARDVHDQLGHAVAIVTLHAAVAAEALDDDREAARRSLETIRTVSRDVLHHLGDTVGLLRGDAATSAEPAAGMADLADLVAATASTGLDVRLEVRGVERPLPAAVEATVHRLVQESLTNVLRHAHARSATVTLEHGAADLTVTVADDGAGDPGTGAAGHGLQGMRERVALLGGRLAVGNRHARGFAVTAVLPLTAERVGAQP</sequence>
<keyword evidence="3" id="KW-0597">Phosphoprotein</keyword>
<evidence type="ECO:0000256" key="2">
    <source>
        <dbReference type="ARBA" id="ARBA00012438"/>
    </source>
</evidence>
<accession>A0A5S5CX27</accession>
<reference evidence="11 12" key="1">
    <citation type="submission" date="2019-07" db="EMBL/GenBank/DDBJ databases">
        <title>Genomic Encyclopedia of Archaeal and Bacterial Type Strains, Phase II (KMG-II): from individual species to whole genera.</title>
        <authorList>
            <person name="Goeker M."/>
        </authorList>
    </citation>
    <scope>NUCLEOTIDE SEQUENCE [LARGE SCALE GENOMIC DNA]</scope>
    <source>
        <strain evidence="11 12">DSM 46842</strain>
    </source>
</reference>
<proteinExistence type="predicted"/>
<feature type="transmembrane region" description="Helical" evidence="9">
    <location>
        <begin position="60"/>
        <end position="86"/>
    </location>
</feature>
<dbReference type="PANTHER" id="PTHR24421:SF10">
    <property type="entry name" value="NITRATE_NITRITE SENSOR PROTEIN NARQ"/>
    <property type="match status" value="1"/>
</dbReference>
<evidence type="ECO:0000256" key="4">
    <source>
        <dbReference type="ARBA" id="ARBA00022679"/>
    </source>
</evidence>
<organism evidence="11 12">
    <name type="scientific">Blastococcus xanthinilyticus</name>
    <dbReference type="NCBI Taxonomy" id="1564164"/>
    <lineage>
        <taxon>Bacteria</taxon>
        <taxon>Bacillati</taxon>
        <taxon>Actinomycetota</taxon>
        <taxon>Actinomycetes</taxon>
        <taxon>Geodermatophilales</taxon>
        <taxon>Geodermatophilaceae</taxon>
        <taxon>Blastococcus</taxon>
    </lineage>
</organism>
<comment type="catalytic activity">
    <reaction evidence="1">
        <text>ATP + protein L-histidine = ADP + protein N-phospho-L-histidine.</text>
        <dbReference type="EC" id="2.7.13.3"/>
    </reaction>
</comment>
<keyword evidence="9" id="KW-1133">Transmembrane helix</keyword>
<dbReference type="Proteomes" id="UP000322499">
    <property type="component" value="Unassembled WGS sequence"/>
</dbReference>
<evidence type="ECO:0000256" key="7">
    <source>
        <dbReference type="ARBA" id="ARBA00022840"/>
    </source>
</evidence>
<dbReference type="GO" id="GO:0005524">
    <property type="term" value="F:ATP binding"/>
    <property type="evidence" value="ECO:0007669"/>
    <property type="project" value="UniProtKB-KW"/>
</dbReference>
<dbReference type="CDD" id="cd16917">
    <property type="entry name" value="HATPase_UhpB-NarQ-NarX-like"/>
    <property type="match status" value="1"/>
</dbReference>
<evidence type="ECO:0000259" key="10">
    <source>
        <dbReference type="SMART" id="SM00387"/>
    </source>
</evidence>
<feature type="transmembrane region" description="Helical" evidence="9">
    <location>
        <begin position="130"/>
        <end position="148"/>
    </location>
</feature>
<dbReference type="RefSeq" id="WP_166533035.1">
    <property type="nucleotide sequence ID" value="NZ_VNHW01000005.1"/>
</dbReference>
<evidence type="ECO:0000256" key="9">
    <source>
        <dbReference type="SAM" id="Phobius"/>
    </source>
</evidence>